<dbReference type="GO" id="GO:0004802">
    <property type="term" value="F:transketolase activity"/>
    <property type="evidence" value="ECO:0007669"/>
    <property type="project" value="TreeGrafter"/>
</dbReference>
<dbReference type="GO" id="GO:0046872">
    <property type="term" value="F:metal ion binding"/>
    <property type="evidence" value="ECO:0007669"/>
    <property type="project" value="UniProtKB-KW"/>
</dbReference>
<dbReference type="GO" id="GO:0030976">
    <property type="term" value="F:thiamine pyrophosphate binding"/>
    <property type="evidence" value="ECO:0007669"/>
    <property type="project" value="TreeGrafter"/>
</dbReference>
<dbReference type="AlphaFoldDB" id="A0A7V3ZSE4"/>
<keyword evidence="5" id="KW-0808">Transferase</keyword>
<evidence type="ECO:0000256" key="7">
    <source>
        <dbReference type="ARBA" id="ARBA00022837"/>
    </source>
</evidence>
<dbReference type="PANTHER" id="PTHR43195">
    <property type="entry name" value="TRANSKETOLASE"/>
    <property type="match status" value="1"/>
</dbReference>
<comment type="cofactor">
    <cofactor evidence="2">
        <name>thiamine diphosphate</name>
        <dbReference type="ChEBI" id="CHEBI:58937"/>
    </cofactor>
</comment>
<dbReference type="InterPro" id="IPR033248">
    <property type="entry name" value="Transketolase_C"/>
</dbReference>
<dbReference type="Pfam" id="PF02779">
    <property type="entry name" value="Transket_pyr"/>
    <property type="match status" value="1"/>
</dbReference>
<dbReference type="FunFam" id="3.40.50.970:FF:000129">
    <property type="entry name" value="Transketolase"/>
    <property type="match status" value="1"/>
</dbReference>
<evidence type="ECO:0000256" key="8">
    <source>
        <dbReference type="ARBA" id="ARBA00022842"/>
    </source>
</evidence>
<evidence type="ECO:0000259" key="10">
    <source>
        <dbReference type="SMART" id="SM00861"/>
    </source>
</evidence>
<evidence type="ECO:0000256" key="1">
    <source>
        <dbReference type="ARBA" id="ARBA00001913"/>
    </source>
</evidence>
<dbReference type="SUPFAM" id="SSF52922">
    <property type="entry name" value="TK C-terminal domain-like"/>
    <property type="match status" value="1"/>
</dbReference>
<dbReference type="InterPro" id="IPR005475">
    <property type="entry name" value="Transketolase-like_Pyr-bd"/>
</dbReference>
<reference evidence="11" key="1">
    <citation type="journal article" date="2020" name="mSystems">
        <title>Genome- and Community-Level Interaction Insights into Carbon Utilization and Element Cycling Functions of Hydrothermarchaeota in Hydrothermal Sediment.</title>
        <authorList>
            <person name="Zhou Z."/>
            <person name="Liu Y."/>
            <person name="Xu W."/>
            <person name="Pan J."/>
            <person name="Luo Z.H."/>
            <person name="Li M."/>
        </authorList>
    </citation>
    <scope>NUCLEOTIDE SEQUENCE [LARGE SCALE GENOMIC DNA]</scope>
    <source>
        <strain evidence="11">SpSt-695</strain>
    </source>
</reference>
<dbReference type="InterPro" id="IPR029061">
    <property type="entry name" value="THDP-binding"/>
</dbReference>
<keyword evidence="7" id="KW-0106">Calcium</keyword>
<dbReference type="InterPro" id="IPR051424">
    <property type="entry name" value="Transketolase-like"/>
</dbReference>
<evidence type="ECO:0000256" key="6">
    <source>
        <dbReference type="ARBA" id="ARBA00022723"/>
    </source>
</evidence>
<dbReference type="SMART" id="SM00861">
    <property type="entry name" value="Transket_pyr"/>
    <property type="match status" value="1"/>
</dbReference>
<dbReference type="EMBL" id="DTDP01000014">
    <property type="protein sequence ID" value="HGK53467.1"/>
    <property type="molecule type" value="Genomic_DNA"/>
</dbReference>
<evidence type="ECO:0000256" key="2">
    <source>
        <dbReference type="ARBA" id="ARBA00001964"/>
    </source>
</evidence>
<dbReference type="SUPFAM" id="SSF52518">
    <property type="entry name" value="Thiamin diphosphate-binding fold (THDP-binding)"/>
    <property type="match status" value="1"/>
</dbReference>
<evidence type="ECO:0000313" key="11">
    <source>
        <dbReference type="EMBL" id="HGK53467.1"/>
    </source>
</evidence>
<evidence type="ECO:0000256" key="4">
    <source>
        <dbReference type="ARBA" id="ARBA00011738"/>
    </source>
</evidence>
<protein>
    <submittedName>
        <fullName evidence="11">Transketolase family protein</fullName>
    </submittedName>
</protein>
<proteinExistence type="inferred from homology"/>
<dbReference type="Pfam" id="PF02780">
    <property type="entry name" value="Transketolase_C"/>
    <property type="match status" value="1"/>
</dbReference>
<keyword evidence="9" id="KW-0786">Thiamine pyrophosphate</keyword>
<dbReference type="CDD" id="cd07033">
    <property type="entry name" value="TPP_PYR_DXS_TK_like"/>
    <property type="match status" value="1"/>
</dbReference>
<keyword evidence="8" id="KW-0460">Magnesium</keyword>
<comment type="similarity">
    <text evidence="3">Belongs to the transketolase family.</text>
</comment>
<dbReference type="InterPro" id="IPR009014">
    <property type="entry name" value="Transketo_C/PFOR_II"/>
</dbReference>
<evidence type="ECO:0000256" key="9">
    <source>
        <dbReference type="ARBA" id="ARBA00023052"/>
    </source>
</evidence>
<keyword evidence="6" id="KW-0479">Metal-binding</keyword>
<organism evidence="11">
    <name type="scientific">candidate division WOR-3 bacterium</name>
    <dbReference type="NCBI Taxonomy" id="2052148"/>
    <lineage>
        <taxon>Bacteria</taxon>
        <taxon>Bacteria division WOR-3</taxon>
    </lineage>
</organism>
<name>A0A7V3ZSE4_UNCW3</name>
<dbReference type="PANTHER" id="PTHR43195:SF1">
    <property type="entry name" value="FI06132P-RELATED"/>
    <property type="match status" value="1"/>
</dbReference>
<feature type="domain" description="Transketolase-like pyrimidine-binding" evidence="10">
    <location>
        <begin position="8"/>
        <end position="173"/>
    </location>
</feature>
<accession>A0A7V3ZSE4</accession>
<comment type="caution">
    <text evidence="11">The sequence shown here is derived from an EMBL/GenBank/DDBJ whole genome shotgun (WGS) entry which is preliminary data.</text>
</comment>
<dbReference type="Gene3D" id="3.40.50.970">
    <property type="match status" value="1"/>
</dbReference>
<gene>
    <name evidence="11" type="ORF">ENU72_00375</name>
</gene>
<comment type="subunit">
    <text evidence="4">Homodimer.</text>
</comment>
<dbReference type="Gene3D" id="3.40.50.920">
    <property type="match status" value="1"/>
</dbReference>
<evidence type="ECO:0000256" key="5">
    <source>
        <dbReference type="ARBA" id="ARBA00022679"/>
    </source>
</evidence>
<sequence length="315" mass="34952">MREWKLGKPTREAYGETLLEIGEEYKEIVVLDADLSKSTYTFLFGKKFPDRFFNFGIAEANMVSAAAGLATSGKIPFCSSFACFMINKAYEQIKIGVAGSKLNVKFVASHAGISVGEDGFTQQSVEDIALMATFPGFVIVAPADEFATRWAVKECVKHKGPVYIRTGRPKSPIIYNENTEFEWKKTKVLEEGDDVTIISYGFTLHIALDARDELLKKGIKARVIDFYTIKPLDEETLLKAAKETKGIVVIEEHLLNGGLGSMIARFLSDKNPCRIKVIGLDDTYGESGTPYELFKKFGLTVENVIKKVEEIISNG</sequence>
<comment type="cofactor">
    <cofactor evidence="1">
        <name>Ca(2+)</name>
        <dbReference type="ChEBI" id="CHEBI:29108"/>
    </cofactor>
</comment>
<evidence type="ECO:0000256" key="3">
    <source>
        <dbReference type="ARBA" id="ARBA00007131"/>
    </source>
</evidence>